<accession>A0ABD6S7F5</accession>
<dbReference type="EMBL" id="NTYF01000023">
    <property type="protein sequence ID" value="PER55740.1"/>
    <property type="molecule type" value="Genomic_DNA"/>
</dbReference>
<name>A0ABD6S7F5_BACTU</name>
<reference evidence="1 2" key="1">
    <citation type="submission" date="2017-09" db="EMBL/GenBank/DDBJ databases">
        <title>Large-scale bioinformatics analysis of Bacillus genomes uncovers conserved roles of natural products in bacterial physiology.</title>
        <authorList>
            <consortium name="Agbiome Team Llc"/>
            <person name="Bleich R.M."/>
            <person name="Kirk G.J."/>
            <person name="Santa Maria K.C."/>
            <person name="Allen S.E."/>
            <person name="Farag S."/>
            <person name="Shank E.A."/>
            <person name="Bowers A."/>
        </authorList>
    </citation>
    <scope>NUCLEOTIDE SEQUENCE [LARGE SCALE GENOMIC DNA]</scope>
    <source>
        <strain evidence="1 2">AFS005140</strain>
    </source>
</reference>
<evidence type="ECO:0000313" key="1">
    <source>
        <dbReference type="EMBL" id="PER55740.1"/>
    </source>
</evidence>
<evidence type="ECO:0000313" key="2">
    <source>
        <dbReference type="Proteomes" id="UP000219897"/>
    </source>
</evidence>
<proteinExistence type="predicted"/>
<dbReference type="RefSeq" id="WP_098317080.1">
    <property type="nucleotide sequence ID" value="NZ_NTYF01000023.1"/>
</dbReference>
<sequence>MEFKREVRNGKTGYDVIIDGEVAGFVFKEKGVGNAEMWKIAGREYQYGTRKRAGEDVAIRYRSEKEGSNVVREVMAIELRDYLNRLMAKANSIVRFSMVERSGRPVFVINVPDDKYIKRSNLTLTQDFYDDLNKALEDKLGTAEVNYDNYRQSFWSKYIVWRV</sequence>
<comment type="caution">
    <text evidence="1">The sequence shown here is derived from an EMBL/GenBank/DDBJ whole genome shotgun (WGS) entry which is preliminary data.</text>
</comment>
<organism evidence="1 2">
    <name type="scientific">Bacillus thuringiensis</name>
    <dbReference type="NCBI Taxonomy" id="1428"/>
    <lineage>
        <taxon>Bacteria</taxon>
        <taxon>Bacillati</taxon>
        <taxon>Bacillota</taxon>
        <taxon>Bacilli</taxon>
        <taxon>Bacillales</taxon>
        <taxon>Bacillaceae</taxon>
        <taxon>Bacillus</taxon>
        <taxon>Bacillus cereus group</taxon>
    </lineage>
</organism>
<gene>
    <name evidence="1" type="ORF">CN495_08275</name>
</gene>
<dbReference type="AlphaFoldDB" id="A0ABD6S7F5"/>
<protein>
    <submittedName>
        <fullName evidence="1">Uncharacterized protein</fullName>
    </submittedName>
</protein>
<dbReference type="Proteomes" id="UP000219897">
    <property type="component" value="Unassembled WGS sequence"/>
</dbReference>